<dbReference type="AlphaFoldDB" id="A0A9D5CHN1"/>
<dbReference type="Proteomes" id="UP001085076">
    <property type="component" value="Miscellaneous, Linkage group lg05"/>
</dbReference>
<sequence length="153" mass="16779">MDGAVDGDASKAVVAYHSEANQRRRRDGDEVRSSGTSNNEQVEISADPGLITYYDKGKGIAIRDHDPLKSSGPQAGRHNQLVDRIVLAFEAKKQELKGDHLMIEAPGGKDSIQTISDEEMPLAQLQKEAKLEAMARREKLKEGTCPKKGRVEP</sequence>
<organism evidence="2 3">
    <name type="scientific">Dioscorea zingiberensis</name>
    <dbReference type="NCBI Taxonomy" id="325984"/>
    <lineage>
        <taxon>Eukaryota</taxon>
        <taxon>Viridiplantae</taxon>
        <taxon>Streptophyta</taxon>
        <taxon>Embryophyta</taxon>
        <taxon>Tracheophyta</taxon>
        <taxon>Spermatophyta</taxon>
        <taxon>Magnoliopsida</taxon>
        <taxon>Liliopsida</taxon>
        <taxon>Dioscoreales</taxon>
        <taxon>Dioscoreaceae</taxon>
        <taxon>Dioscorea</taxon>
    </lineage>
</organism>
<protein>
    <submittedName>
        <fullName evidence="2">Uncharacterized protein</fullName>
    </submittedName>
</protein>
<dbReference type="EMBL" id="JAGGNH010000005">
    <property type="protein sequence ID" value="KAJ0973160.1"/>
    <property type="molecule type" value="Genomic_DNA"/>
</dbReference>
<comment type="caution">
    <text evidence="2">The sequence shown here is derived from an EMBL/GenBank/DDBJ whole genome shotgun (WGS) entry which is preliminary data.</text>
</comment>
<evidence type="ECO:0000313" key="2">
    <source>
        <dbReference type="EMBL" id="KAJ0973160.1"/>
    </source>
</evidence>
<name>A0A9D5CHN1_9LILI</name>
<feature type="region of interest" description="Disordered" evidence="1">
    <location>
        <begin position="1"/>
        <end position="48"/>
    </location>
</feature>
<accession>A0A9D5CHN1</accession>
<evidence type="ECO:0000256" key="1">
    <source>
        <dbReference type="SAM" id="MobiDB-lite"/>
    </source>
</evidence>
<evidence type="ECO:0000313" key="3">
    <source>
        <dbReference type="Proteomes" id="UP001085076"/>
    </source>
</evidence>
<gene>
    <name evidence="2" type="ORF">J5N97_021119</name>
</gene>
<keyword evidence="3" id="KW-1185">Reference proteome</keyword>
<feature type="compositionally biased region" description="Polar residues" evidence="1">
    <location>
        <begin position="33"/>
        <end position="42"/>
    </location>
</feature>
<feature type="compositionally biased region" description="Basic and acidic residues" evidence="1">
    <location>
        <begin position="20"/>
        <end position="32"/>
    </location>
</feature>
<reference evidence="2" key="2">
    <citation type="journal article" date="2022" name="Hortic Res">
        <title>The genome of Dioscorea zingiberensis sheds light on the biosynthesis, origin and evolution of the medicinally important diosgenin saponins.</title>
        <authorList>
            <person name="Li Y."/>
            <person name="Tan C."/>
            <person name="Li Z."/>
            <person name="Guo J."/>
            <person name="Li S."/>
            <person name="Chen X."/>
            <person name="Wang C."/>
            <person name="Dai X."/>
            <person name="Yang H."/>
            <person name="Song W."/>
            <person name="Hou L."/>
            <person name="Xu J."/>
            <person name="Tong Z."/>
            <person name="Xu A."/>
            <person name="Yuan X."/>
            <person name="Wang W."/>
            <person name="Yang Q."/>
            <person name="Chen L."/>
            <person name="Sun Z."/>
            <person name="Wang K."/>
            <person name="Pan B."/>
            <person name="Chen J."/>
            <person name="Bao Y."/>
            <person name="Liu F."/>
            <person name="Qi X."/>
            <person name="Gang D.R."/>
            <person name="Wen J."/>
            <person name="Li J."/>
        </authorList>
    </citation>
    <scope>NUCLEOTIDE SEQUENCE</scope>
    <source>
        <strain evidence="2">Dzin_1.0</strain>
    </source>
</reference>
<proteinExistence type="predicted"/>
<reference evidence="2" key="1">
    <citation type="submission" date="2021-03" db="EMBL/GenBank/DDBJ databases">
        <authorList>
            <person name="Li Z."/>
            <person name="Yang C."/>
        </authorList>
    </citation>
    <scope>NUCLEOTIDE SEQUENCE</scope>
    <source>
        <strain evidence="2">Dzin_1.0</strain>
        <tissue evidence="2">Leaf</tissue>
    </source>
</reference>